<feature type="compositionally biased region" description="Low complexity" evidence="2">
    <location>
        <begin position="616"/>
        <end position="625"/>
    </location>
</feature>
<gene>
    <name evidence="3" type="ORF">Ctob_011028</name>
</gene>
<feature type="coiled-coil region" evidence="1">
    <location>
        <begin position="114"/>
        <end position="186"/>
    </location>
</feature>
<sequence>MLTALRVNRLLTRWRVAVEIICHDEAFALATKARHALEHAIVEEHKRAERALVEERKESIKRAHLFGLMVQADMEERNKLVHYFGTWCSMVQLLEGETAVQAEAAAKAQAHRTREHLKEALATKTAELASAKKMIQKPTLMERELAEQGAELERTRAELLDAHKRIKGHERRATMAEERVAALRIEMGKEREKAKREVAAAAAVSASSQPQQEQQDADEKVHLEFEIKQLRKSLSESVSERQQLTSKLDGMRGKVQQLSEAQKRLRANRFQALLMLRMHARIGPALRRWQAVSLVVDHSDSSRVAGSRDLLPMDAATTGEARTFDAGEQRQSRIIALQRELLDREAQLGAAHQASLDWREERSRLTQQLAAAQADAQATRSRMADAALAAAAAAEREARAELTGAQRQLKELRTKLNLVEDGLEKGASESHELRQALAASVQELRQARAQAEAAQRAERHASARVEEIEDARISEAEHAKERIDALEAQVREMQEASVAAVKNRPLTVQREMRDSQKEAEALKAQVAELTRKGNLQQKRMNDAEARMEGLQKELERYRQKQSHSLKLALASPRTREGLVAHSLSAGGGFGSPVPSSPRHTEHPQETYLAPQPIYQPPAARGASPRRGAETSPRAGPLRPQLAAAAPSAAGSEQGSERATRPAKSRMPPMAPSR</sequence>
<dbReference type="Proteomes" id="UP000037460">
    <property type="component" value="Unassembled WGS sequence"/>
</dbReference>
<protein>
    <submittedName>
        <fullName evidence="3">Uncharacterized protein</fullName>
    </submittedName>
</protein>
<proteinExistence type="predicted"/>
<evidence type="ECO:0000313" key="4">
    <source>
        <dbReference type="Proteomes" id="UP000037460"/>
    </source>
</evidence>
<evidence type="ECO:0000313" key="3">
    <source>
        <dbReference type="EMBL" id="KOO23282.1"/>
    </source>
</evidence>
<name>A0A0M0JA92_9EUKA</name>
<accession>A0A0M0JA92</accession>
<evidence type="ECO:0000256" key="2">
    <source>
        <dbReference type="SAM" id="MobiDB-lite"/>
    </source>
</evidence>
<feature type="region of interest" description="Disordered" evidence="2">
    <location>
        <begin position="568"/>
        <end position="673"/>
    </location>
</feature>
<organism evidence="3 4">
    <name type="scientific">Chrysochromulina tobinii</name>
    <dbReference type="NCBI Taxonomy" id="1460289"/>
    <lineage>
        <taxon>Eukaryota</taxon>
        <taxon>Haptista</taxon>
        <taxon>Haptophyta</taxon>
        <taxon>Prymnesiophyceae</taxon>
        <taxon>Prymnesiales</taxon>
        <taxon>Chrysochromulinaceae</taxon>
        <taxon>Chrysochromulina</taxon>
    </lineage>
</organism>
<evidence type="ECO:0000256" key="1">
    <source>
        <dbReference type="SAM" id="Coils"/>
    </source>
</evidence>
<keyword evidence="1" id="KW-0175">Coiled coil</keyword>
<dbReference type="AlphaFoldDB" id="A0A0M0JA92"/>
<comment type="caution">
    <text evidence="3">The sequence shown here is derived from an EMBL/GenBank/DDBJ whole genome shotgun (WGS) entry which is preliminary data.</text>
</comment>
<feature type="coiled-coil region" evidence="1">
    <location>
        <begin position="227"/>
        <end position="268"/>
    </location>
</feature>
<reference evidence="4" key="1">
    <citation type="journal article" date="2015" name="PLoS Genet.">
        <title>Genome Sequence and Transcriptome Analyses of Chrysochromulina tobin: Metabolic Tools for Enhanced Algal Fitness in the Prominent Order Prymnesiales (Haptophyceae).</title>
        <authorList>
            <person name="Hovde B.T."/>
            <person name="Deodato C.R."/>
            <person name="Hunsperger H.M."/>
            <person name="Ryken S.A."/>
            <person name="Yost W."/>
            <person name="Jha R.K."/>
            <person name="Patterson J."/>
            <person name="Monnat R.J. Jr."/>
            <person name="Barlow S.B."/>
            <person name="Starkenburg S.R."/>
            <person name="Cattolico R.A."/>
        </authorList>
    </citation>
    <scope>NUCLEOTIDE SEQUENCE</scope>
    <source>
        <strain evidence="4">CCMP291</strain>
    </source>
</reference>
<keyword evidence="4" id="KW-1185">Reference proteome</keyword>
<feature type="compositionally biased region" description="Low complexity" evidence="2">
    <location>
        <begin position="632"/>
        <end position="653"/>
    </location>
</feature>
<dbReference type="EMBL" id="JWZX01003206">
    <property type="protein sequence ID" value="KOO23282.1"/>
    <property type="molecule type" value="Genomic_DNA"/>
</dbReference>
<feature type="coiled-coil region" evidence="1">
    <location>
        <begin position="362"/>
        <end position="560"/>
    </location>
</feature>